<feature type="region of interest" description="Disordered" evidence="1">
    <location>
        <begin position="1"/>
        <end position="24"/>
    </location>
</feature>
<dbReference type="Proteomes" id="UP000001436">
    <property type="component" value="Plasmid pGMI1000MP"/>
</dbReference>
<keyword evidence="2 3" id="KW-0812">Transmembrane</keyword>
<dbReference type="HOGENOM" id="CLU_1979732_0_0_4"/>
<dbReference type="EMBL" id="AL646053">
    <property type="protein sequence ID" value="CAD17444.1"/>
    <property type="molecule type" value="Genomic_DNA"/>
</dbReference>
<dbReference type="STRING" id="267608.RSp0293"/>
<dbReference type="KEGG" id="rso:RSp0293"/>
<geneLocation type="plasmid" evidence="4">
    <name>megaplasmid Rsp</name>
</geneLocation>
<feature type="transmembrane region" description="Helical" evidence="2">
    <location>
        <begin position="88"/>
        <end position="113"/>
    </location>
</feature>
<evidence type="ECO:0000256" key="1">
    <source>
        <dbReference type="SAM" id="MobiDB-lite"/>
    </source>
</evidence>
<keyword evidence="2" id="KW-0472">Membrane</keyword>
<gene>
    <name evidence="3" type="ordered locus">RSp0293</name>
</gene>
<dbReference type="EnsemblBacteria" id="CAD17444">
    <property type="protein sequence ID" value="CAD17444"/>
    <property type="gene ID" value="RSp0293"/>
</dbReference>
<evidence type="ECO:0000313" key="4">
    <source>
        <dbReference type="Proteomes" id="UP000001436"/>
    </source>
</evidence>
<dbReference type="AlphaFoldDB" id="Q8XT22"/>
<evidence type="ECO:0000313" key="3">
    <source>
        <dbReference type="EMBL" id="CAD17444.1"/>
    </source>
</evidence>
<organism evidence="3 4">
    <name type="scientific">Ralstonia nicotianae (strain ATCC BAA-1114 / GMI1000)</name>
    <name type="common">Ralstonia solanacearum</name>
    <dbReference type="NCBI Taxonomy" id="267608"/>
    <lineage>
        <taxon>Bacteria</taxon>
        <taxon>Pseudomonadati</taxon>
        <taxon>Pseudomonadota</taxon>
        <taxon>Betaproteobacteria</taxon>
        <taxon>Burkholderiales</taxon>
        <taxon>Burkholderiaceae</taxon>
        <taxon>Ralstonia</taxon>
        <taxon>Ralstonia solanacearum species complex</taxon>
    </lineage>
</organism>
<reference evidence="3 4" key="1">
    <citation type="journal article" date="2002" name="Nature">
        <title>Genome sequence of the plant pathogen Ralstonia solanacearum.</title>
        <authorList>
            <person name="Salanoubat M."/>
            <person name="Genin S."/>
            <person name="Artiguenave F."/>
            <person name="Gouzy J."/>
            <person name="Mangenot S."/>
            <person name="Arlat M."/>
            <person name="Billault A."/>
            <person name="Brottier P."/>
            <person name="Camus J.C."/>
            <person name="Cattolico L."/>
            <person name="Chandler M."/>
            <person name="Choisne N."/>
            <person name="Claudel-Renard C."/>
            <person name="Cunnac S."/>
            <person name="Demange N."/>
            <person name="Gaspin C."/>
            <person name="Lavie M."/>
            <person name="Moisan A."/>
            <person name="Robert C."/>
            <person name="Saurin W."/>
            <person name="Schiex T."/>
            <person name="Siguier P."/>
            <person name="Thebault P."/>
            <person name="Whalen M."/>
            <person name="Wincker P."/>
            <person name="Levy M."/>
            <person name="Weissenbach J."/>
            <person name="Boucher C.A."/>
        </authorList>
    </citation>
    <scope>NUCLEOTIDE SEQUENCE [LARGE SCALE GENOMIC DNA]</scope>
    <source>
        <strain evidence="4">ATCC BAA-1114 / GMI1000</strain>
    </source>
</reference>
<keyword evidence="2" id="KW-1133">Transmembrane helix</keyword>
<name>Q8XT22_RALN1</name>
<sequence length="126" mass="14345">MPEGGNRRQAQRFSERKPSGKSQFFCERGWHPLVARPIPQKIGQSRHRIIRDPLSLEECCLLQQSWPACGRDDVSVPERPLPYGSFRFMVGGLFPFFLLSFAVDLICVIRLIMRLSIVGSLCLIAN</sequence>
<keyword evidence="4" id="KW-1185">Reference proteome</keyword>
<accession>Q8XT22</accession>
<evidence type="ECO:0000256" key="2">
    <source>
        <dbReference type="SAM" id="Phobius"/>
    </source>
</evidence>
<proteinExistence type="predicted"/>
<protein>
    <submittedName>
        <fullName evidence="3">Probable transmembrane protein</fullName>
    </submittedName>
</protein>